<accession>W1NGK4</accession>
<dbReference type="HOGENOM" id="CLU_2963890_0_0_1"/>
<evidence type="ECO:0000313" key="2">
    <source>
        <dbReference type="Proteomes" id="UP000017836"/>
    </source>
</evidence>
<evidence type="ECO:0000313" key="1">
    <source>
        <dbReference type="EMBL" id="ERM94606.1"/>
    </source>
</evidence>
<protein>
    <submittedName>
        <fullName evidence="1">Uncharacterized protein</fullName>
    </submittedName>
</protein>
<dbReference type="EMBL" id="KI397507">
    <property type="protein sequence ID" value="ERM94606.1"/>
    <property type="molecule type" value="Genomic_DNA"/>
</dbReference>
<name>W1NGK4_AMBTC</name>
<keyword evidence="2" id="KW-1185">Reference proteome</keyword>
<gene>
    <name evidence="1" type="ORF">AMTR_s00011p00107440</name>
</gene>
<dbReference type="AlphaFoldDB" id="W1NGK4"/>
<organism evidence="1 2">
    <name type="scientific">Amborella trichopoda</name>
    <dbReference type="NCBI Taxonomy" id="13333"/>
    <lineage>
        <taxon>Eukaryota</taxon>
        <taxon>Viridiplantae</taxon>
        <taxon>Streptophyta</taxon>
        <taxon>Embryophyta</taxon>
        <taxon>Tracheophyta</taxon>
        <taxon>Spermatophyta</taxon>
        <taxon>Magnoliopsida</taxon>
        <taxon>Amborellales</taxon>
        <taxon>Amborellaceae</taxon>
        <taxon>Amborella</taxon>
    </lineage>
</organism>
<sequence length="59" mass="6646">MESNYDEKPTLLHCKMRASSPSGNNTAECLHLNLARHTMQVTLFCGYPITPQETRSYGT</sequence>
<dbReference type="Proteomes" id="UP000017836">
    <property type="component" value="Unassembled WGS sequence"/>
</dbReference>
<proteinExistence type="predicted"/>
<dbReference type="Gramene" id="ERM94606">
    <property type="protein sequence ID" value="ERM94606"/>
    <property type="gene ID" value="AMTR_s00011p00107440"/>
</dbReference>
<reference evidence="2" key="1">
    <citation type="journal article" date="2013" name="Science">
        <title>The Amborella genome and the evolution of flowering plants.</title>
        <authorList>
            <consortium name="Amborella Genome Project"/>
        </authorList>
    </citation>
    <scope>NUCLEOTIDE SEQUENCE [LARGE SCALE GENOMIC DNA]</scope>
</reference>